<name>A0A2S5SX60_9BURK</name>
<dbReference type="RefSeq" id="WP_104301976.1">
    <property type="nucleotide sequence ID" value="NZ_PSNX01000004.1"/>
</dbReference>
<proteinExistence type="predicted"/>
<sequence length="137" mass="14046">MRALRRHRGWLSGWLIALVLFTQLATAAYACPQLSPASDDAAAAMAAMPDCEGSMPTSMDPDQPQLCKAHCETGKTSVNSQVAALDAPPAMAVGAALVGIVDVADAAQLAATMPASVADGPPVGSPPLYLSFLVLRN</sequence>
<evidence type="ECO:0000313" key="3">
    <source>
        <dbReference type="Proteomes" id="UP000238605"/>
    </source>
</evidence>
<feature type="signal peptide" evidence="1">
    <location>
        <begin position="1"/>
        <end position="30"/>
    </location>
</feature>
<gene>
    <name evidence="2" type="ORF">C1704_06935</name>
</gene>
<reference evidence="2 3" key="1">
    <citation type="submission" date="2018-02" db="EMBL/GenBank/DDBJ databases">
        <title>Reclassifiation of [Polyangium] brachysporum DSM 7029 as Guopingzhaonella breviflexa gen. nov., sp. nov., a member of the family Comamonadaceae.</title>
        <authorList>
            <person name="Tang B."/>
        </authorList>
    </citation>
    <scope>NUCLEOTIDE SEQUENCE [LARGE SCALE GENOMIC DNA]</scope>
    <source>
        <strain evidence="2 3">BCRC 80649</strain>
    </source>
</reference>
<keyword evidence="3" id="KW-1185">Reference proteome</keyword>
<evidence type="ECO:0008006" key="4">
    <source>
        <dbReference type="Google" id="ProtNLM"/>
    </source>
</evidence>
<comment type="caution">
    <text evidence="2">The sequence shown here is derived from an EMBL/GenBank/DDBJ whole genome shotgun (WGS) entry which is preliminary data.</text>
</comment>
<dbReference type="PROSITE" id="PS51257">
    <property type="entry name" value="PROKAR_LIPOPROTEIN"/>
    <property type="match status" value="1"/>
</dbReference>
<keyword evidence="1" id="KW-0732">Signal</keyword>
<dbReference type="AlphaFoldDB" id="A0A2S5SX60"/>
<organism evidence="2 3">
    <name type="scientific">Caldimonas caldifontis</name>
    <dbReference type="NCBI Taxonomy" id="1452508"/>
    <lineage>
        <taxon>Bacteria</taxon>
        <taxon>Pseudomonadati</taxon>
        <taxon>Pseudomonadota</taxon>
        <taxon>Betaproteobacteria</taxon>
        <taxon>Burkholderiales</taxon>
        <taxon>Sphaerotilaceae</taxon>
        <taxon>Caldimonas</taxon>
    </lineage>
</organism>
<feature type="chain" id="PRO_5015633207" description="Copper resistance protein" evidence="1">
    <location>
        <begin position="31"/>
        <end position="137"/>
    </location>
</feature>
<dbReference type="Proteomes" id="UP000238605">
    <property type="component" value="Unassembled WGS sequence"/>
</dbReference>
<dbReference type="OrthoDB" id="8658141at2"/>
<evidence type="ECO:0000256" key="1">
    <source>
        <dbReference type="SAM" id="SignalP"/>
    </source>
</evidence>
<dbReference type="EMBL" id="PSNX01000004">
    <property type="protein sequence ID" value="PPE67157.1"/>
    <property type="molecule type" value="Genomic_DNA"/>
</dbReference>
<protein>
    <recommendedName>
        <fullName evidence="4">Copper resistance protein</fullName>
    </recommendedName>
</protein>
<accession>A0A2S5SX60</accession>
<evidence type="ECO:0000313" key="2">
    <source>
        <dbReference type="EMBL" id="PPE67157.1"/>
    </source>
</evidence>